<dbReference type="AlphaFoldDB" id="A0A7I4Z4K3"/>
<organism evidence="2 3">
    <name type="scientific">Haemonchus contortus</name>
    <name type="common">Barber pole worm</name>
    <dbReference type="NCBI Taxonomy" id="6289"/>
    <lineage>
        <taxon>Eukaryota</taxon>
        <taxon>Metazoa</taxon>
        <taxon>Ecdysozoa</taxon>
        <taxon>Nematoda</taxon>
        <taxon>Chromadorea</taxon>
        <taxon>Rhabditida</taxon>
        <taxon>Rhabditina</taxon>
        <taxon>Rhabditomorpha</taxon>
        <taxon>Strongyloidea</taxon>
        <taxon>Trichostrongylidae</taxon>
        <taxon>Haemonchus</taxon>
    </lineage>
</organism>
<dbReference type="InterPro" id="IPR001584">
    <property type="entry name" value="Integrase_cat-core"/>
</dbReference>
<dbReference type="OMA" id="STEGIRW"/>
<dbReference type="InterPro" id="IPR036397">
    <property type="entry name" value="RNaseH_sf"/>
</dbReference>
<accession>A0A7I4Z4K3</accession>
<evidence type="ECO:0000313" key="3">
    <source>
        <dbReference type="WBParaSite" id="HCON_00172100-00001"/>
    </source>
</evidence>
<evidence type="ECO:0000313" key="2">
    <source>
        <dbReference type="Proteomes" id="UP000025227"/>
    </source>
</evidence>
<name>A0A7I4Z4K3_HAECO</name>
<dbReference type="PANTHER" id="PTHR47331">
    <property type="entry name" value="PHD-TYPE DOMAIN-CONTAINING PROTEIN"/>
    <property type="match status" value="1"/>
</dbReference>
<dbReference type="PROSITE" id="PS50994">
    <property type="entry name" value="INTEGRASE"/>
    <property type="match status" value="1"/>
</dbReference>
<dbReference type="InterPro" id="IPR012337">
    <property type="entry name" value="RNaseH-like_sf"/>
</dbReference>
<proteinExistence type="predicted"/>
<keyword evidence="2" id="KW-1185">Reference proteome</keyword>
<reference evidence="3" key="1">
    <citation type="submission" date="2020-12" db="UniProtKB">
        <authorList>
            <consortium name="WormBaseParasite"/>
        </authorList>
    </citation>
    <scope>IDENTIFICATION</scope>
    <source>
        <strain evidence="3">MHco3</strain>
    </source>
</reference>
<sequence>MAPLPKDRGTESRTFERIGCDFLGPIDSATHKKMYVCLYTYLTTRAVHLEVVEDSSAGAFLNSFTRFISRRGVQNYVRSDCGSNFKLGQKVIEKLFEENENGDKSVMSYCATEGVQWIFNPPGAPWMGGVWERLVGSVKRAFQKTCGRKKLTFVQLCTVITRIEAVLNSRPITKIHNTDLSILPLTRKGFQLPMEL</sequence>
<dbReference type="WBParaSite" id="HCON_00172100-00001">
    <property type="protein sequence ID" value="HCON_00172100-00001"/>
    <property type="gene ID" value="HCON_00172100"/>
</dbReference>
<dbReference type="GO" id="GO:0015074">
    <property type="term" value="P:DNA integration"/>
    <property type="evidence" value="ECO:0007669"/>
    <property type="project" value="InterPro"/>
</dbReference>
<dbReference type="GO" id="GO:0003676">
    <property type="term" value="F:nucleic acid binding"/>
    <property type="evidence" value="ECO:0007669"/>
    <property type="project" value="InterPro"/>
</dbReference>
<dbReference type="OrthoDB" id="8019190at2759"/>
<dbReference type="Gene3D" id="3.30.420.10">
    <property type="entry name" value="Ribonuclease H-like superfamily/Ribonuclease H"/>
    <property type="match status" value="1"/>
</dbReference>
<dbReference type="SUPFAM" id="SSF53098">
    <property type="entry name" value="Ribonuclease H-like"/>
    <property type="match status" value="1"/>
</dbReference>
<feature type="domain" description="Integrase catalytic" evidence="1">
    <location>
        <begin position="1"/>
        <end position="196"/>
    </location>
</feature>
<protein>
    <submittedName>
        <fullName evidence="3">Integrase catalytic domain-containing protein</fullName>
    </submittedName>
</protein>
<dbReference type="Proteomes" id="UP000025227">
    <property type="component" value="Unplaced"/>
</dbReference>
<evidence type="ECO:0000259" key="1">
    <source>
        <dbReference type="PROSITE" id="PS50994"/>
    </source>
</evidence>
<dbReference type="PANTHER" id="PTHR47331:SF2">
    <property type="match status" value="1"/>
</dbReference>